<reference evidence="1" key="2">
    <citation type="submission" date="2020-09" db="EMBL/GenBank/DDBJ databases">
        <authorList>
            <person name="Sun Q."/>
            <person name="Zhou Y."/>
        </authorList>
    </citation>
    <scope>NUCLEOTIDE SEQUENCE</scope>
    <source>
        <strain evidence="1">CGMCC 1.12919</strain>
    </source>
</reference>
<accession>A0A916UF71</accession>
<evidence type="ECO:0000313" key="2">
    <source>
        <dbReference type="Proteomes" id="UP000637002"/>
    </source>
</evidence>
<gene>
    <name evidence="1" type="ORF">GCM10010994_32010</name>
</gene>
<keyword evidence="2" id="KW-1185">Reference proteome</keyword>
<protein>
    <recommendedName>
        <fullName evidence="3">DUF2285 domain-containing protein</fullName>
    </recommendedName>
</protein>
<evidence type="ECO:0008006" key="3">
    <source>
        <dbReference type="Google" id="ProtNLM"/>
    </source>
</evidence>
<comment type="caution">
    <text evidence="1">The sequence shown here is derived from an EMBL/GenBank/DDBJ whole genome shotgun (WGS) entry which is preliminary data.</text>
</comment>
<proteinExistence type="predicted"/>
<dbReference type="EMBL" id="BMGG01000005">
    <property type="protein sequence ID" value="GGC71106.1"/>
    <property type="molecule type" value="Genomic_DNA"/>
</dbReference>
<evidence type="ECO:0000313" key="1">
    <source>
        <dbReference type="EMBL" id="GGC71106.1"/>
    </source>
</evidence>
<sequence length="90" mass="10297">MPAQNADVAEEAPTVEMITGYDMEHMTIYFRLLDAAVDGADWTEAAKIVLRIDPALEPERARRTWESHLARARWMTEHGYRHLVRGGPPH</sequence>
<name>A0A916UF71_9HYPH</name>
<dbReference type="Proteomes" id="UP000637002">
    <property type="component" value="Unassembled WGS sequence"/>
</dbReference>
<reference evidence="1" key="1">
    <citation type="journal article" date="2014" name="Int. J. Syst. Evol. Microbiol.">
        <title>Complete genome sequence of Corynebacterium casei LMG S-19264T (=DSM 44701T), isolated from a smear-ripened cheese.</title>
        <authorList>
            <consortium name="US DOE Joint Genome Institute (JGI-PGF)"/>
            <person name="Walter F."/>
            <person name="Albersmeier A."/>
            <person name="Kalinowski J."/>
            <person name="Ruckert C."/>
        </authorList>
    </citation>
    <scope>NUCLEOTIDE SEQUENCE</scope>
    <source>
        <strain evidence="1">CGMCC 1.12919</strain>
    </source>
</reference>
<dbReference type="AlphaFoldDB" id="A0A916UF71"/>
<organism evidence="1 2">
    <name type="scientific">Chelatococcus reniformis</name>
    <dbReference type="NCBI Taxonomy" id="1494448"/>
    <lineage>
        <taxon>Bacteria</taxon>
        <taxon>Pseudomonadati</taxon>
        <taxon>Pseudomonadota</taxon>
        <taxon>Alphaproteobacteria</taxon>
        <taxon>Hyphomicrobiales</taxon>
        <taxon>Chelatococcaceae</taxon>
        <taxon>Chelatococcus</taxon>
    </lineage>
</organism>